<name>A0A4P9W1N7_9FUNG</name>
<dbReference type="InterPro" id="IPR036465">
    <property type="entry name" value="vWFA_dom_sf"/>
</dbReference>
<evidence type="ECO:0000256" key="1">
    <source>
        <dbReference type="SAM" id="MobiDB-lite"/>
    </source>
</evidence>
<organism evidence="2 3">
    <name type="scientific">Blyttiomyces helicus</name>
    <dbReference type="NCBI Taxonomy" id="388810"/>
    <lineage>
        <taxon>Eukaryota</taxon>
        <taxon>Fungi</taxon>
        <taxon>Fungi incertae sedis</taxon>
        <taxon>Chytridiomycota</taxon>
        <taxon>Chytridiomycota incertae sedis</taxon>
        <taxon>Chytridiomycetes</taxon>
        <taxon>Chytridiomycetes incertae sedis</taxon>
        <taxon>Blyttiomyces</taxon>
    </lineage>
</organism>
<feature type="compositionally biased region" description="Polar residues" evidence="1">
    <location>
        <begin position="1"/>
        <end position="19"/>
    </location>
</feature>
<dbReference type="EMBL" id="KZ999437">
    <property type="protein sequence ID" value="RKO85073.1"/>
    <property type="molecule type" value="Genomic_DNA"/>
</dbReference>
<dbReference type="SUPFAM" id="SSF53300">
    <property type="entry name" value="vWA-like"/>
    <property type="match status" value="1"/>
</dbReference>
<proteinExistence type="predicted"/>
<dbReference type="Proteomes" id="UP000269721">
    <property type="component" value="Unassembled WGS sequence"/>
</dbReference>
<keyword evidence="3" id="KW-1185">Reference proteome</keyword>
<feature type="region of interest" description="Disordered" evidence="1">
    <location>
        <begin position="77"/>
        <end position="108"/>
    </location>
</feature>
<gene>
    <name evidence="2" type="ORF">BDK51DRAFT_48382</name>
</gene>
<evidence type="ECO:0000313" key="2">
    <source>
        <dbReference type="EMBL" id="RKO85073.1"/>
    </source>
</evidence>
<protein>
    <recommendedName>
        <fullName evidence="4">VWFA domain-containing protein</fullName>
    </recommendedName>
</protein>
<dbReference type="AlphaFoldDB" id="A0A4P9W1N7"/>
<accession>A0A4P9W1N7</accession>
<evidence type="ECO:0008006" key="4">
    <source>
        <dbReference type="Google" id="ProtNLM"/>
    </source>
</evidence>
<reference evidence="3" key="1">
    <citation type="journal article" date="2018" name="Nat. Microbiol.">
        <title>Leveraging single-cell genomics to expand the fungal tree of life.</title>
        <authorList>
            <person name="Ahrendt S.R."/>
            <person name="Quandt C.A."/>
            <person name="Ciobanu D."/>
            <person name="Clum A."/>
            <person name="Salamov A."/>
            <person name="Andreopoulos B."/>
            <person name="Cheng J.F."/>
            <person name="Woyke T."/>
            <person name="Pelin A."/>
            <person name="Henrissat B."/>
            <person name="Reynolds N.K."/>
            <person name="Benny G.L."/>
            <person name="Smith M.E."/>
            <person name="James T.Y."/>
            <person name="Grigoriev I.V."/>
        </authorList>
    </citation>
    <scope>NUCLEOTIDE SEQUENCE [LARGE SCALE GENOMIC DNA]</scope>
</reference>
<feature type="region of interest" description="Disordered" evidence="1">
    <location>
        <begin position="1"/>
        <end position="50"/>
    </location>
</feature>
<evidence type="ECO:0000313" key="3">
    <source>
        <dbReference type="Proteomes" id="UP000269721"/>
    </source>
</evidence>
<dbReference type="Gene3D" id="3.40.50.410">
    <property type="entry name" value="von Willebrand factor, type A domain"/>
    <property type="match status" value="1"/>
</dbReference>
<sequence length="660" mass="73888">MSGRSGHSFSTPRSPTRPNVWSRLVATKRSTPPSKPTTERPSDRSPASMRMAKNKAVIVRWLLLLIISMMCTGAEATTVTSSTRTTTSTTVTTSTTTRSTTTTTSAVTPTPTCVTAADILFLLDGSSNMYGYVSKIAAGFHTFAQNLQNSGLSARFAVAVFGGERMINRGLGRACRGEEDVLTAAPTPTPPSLHIHTIKSDLVITNATLYKVVNDSTYNVRQDNEPGLEAIRIALNSANNGADFENSTCFALGYNNSATGCTLVWGSSSTTSKTIIMMTDEDSDMPALPAYRYGDQSNNTALCAQENSNTYLNASLERASSFNCTNSNWFEANWTAVDMIYVSDYFNVSVGKTDPTGTYRQYVRNSSAAMWLDAAYYAEISATANLLWTNNVQMHLIMRGYEFPWTGRPMTSYGFGSRWWWSSRKSGADGNMTDWTKGDFDRYYTWTGSLQYGQPEWQSMSQDLTGFDSAKTQANLATANLSLSLQAQILQSGGSMRVYELENLLDSSEFFGQWSSNVSWGGGTTTPTVVGTAYATQIYNQVNHDYDHYDHDDLHDDDHDYYEHLNDDHCYDHDHLDLHLDLNNYHHHPYHHYHNLHQNDEYHPLDNHHDYYNDHVHHDLSCHNPLFCRHSLPAGRQLQYVRLCPPDRSRVQYLRAEPAE</sequence>